<dbReference type="PANTHER" id="PTHR30466">
    <property type="entry name" value="FLAVIN REDUCTASE"/>
    <property type="match status" value="1"/>
</dbReference>
<name>A0A6M4WXJ1_9ACTN</name>
<protein>
    <submittedName>
        <fullName evidence="5">Flavin reductase family protein</fullName>
    </submittedName>
</protein>
<dbReference type="Gene3D" id="2.30.110.10">
    <property type="entry name" value="Electron Transport, Fmn-binding Protein, Chain A"/>
    <property type="match status" value="1"/>
</dbReference>
<evidence type="ECO:0000256" key="3">
    <source>
        <dbReference type="SAM" id="MobiDB-lite"/>
    </source>
</evidence>
<gene>
    <name evidence="5" type="ORF">G9272_37270</name>
</gene>
<dbReference type="SUPFAM" id="SSF50475">
    <property type="entry name" value="FMN-binding split barrel"/>
    <property type="match status" value="1"/>
</dbReference>
<reference evidence="5" key="1">
    <citation type="submission" date="2020-03" db="EMBL/GenBank/DDBJ databases">
        <title>Molecular networking-based the target discovery of potent antiproliferative macrolactams: 5/6/7/16 polycyclic ansamycins and glycosylated trienomycin from Streptomyces cacaoi subsp. asoensis.</title>
        <authorList>
            <person name="Liu L.-L."/>
        </authorList>
    </citation>
    <scope>NUCLEOTIDE SEQUENCE [LARGE SCALE GENOMIC DNA]</scope>
    <source>
        <strain evidence="5">H2S5</strain>
    </source>
</reference>
<dbReference type="InterPro" id="IPR050268">
    <property type="entry name" value="NADH-dep_flavin_reductase"/>
</dbReference>
<dbReference type="Proteomes" id="UP000502665">
    <property type="component" value="Chromosome"/>
</dbReference>
<evidence type="ECO:0000259" key="4">
    <source>
        <dbReference type="SMART" id="SM00903"/>
    </source>
</evidence>
<feature type="domain" description="Flavin reductase like" evidence="4">
    <location>
        <begin position="43"/>
        <end position="188"/>
    </location>
</feature>
<comment type="similarity">
    <text evidence="1">Belongs to the non-flavoprotein flavin reductase family.</text>
</comment>
<evidence type="ECO:0000256" key="2">
    <source>
        <dbReference type="ARBA" id="ARBA00023002"/>
    </source>
</evidence>
<keyword evidence="2" id="KW-0560">Oxidoreductase</keyword>
<dbReference type="GO" id="GO:0042602">
    <property type="term" value="F:riboflavin reductase (NADPH) activity"/>
    <property type="evidence" value="ECO:0007669"/>
    <property type="project" value="TreeGrafter"/>
</dbReference>
<dbReference type="AlphaFoldDB" id="A0A6M4WXJ1"/>
<organism evidence="5 6">
    <name type="scientific">Streptomyces asoensis</name>
    <dbReference type="NCBI Taxonomy" id="249586"/>
    <lineage>
        <taxon>Bacteria</taxon>
        <taxon>Bacillati</taxon>
        <taxon>Actinomycetota</taxon>
        <taxon>Actinomycetes</taxon>
        <taxon>Kitasatosporales</taxon>
        <taxon>Streptomycetaceae</taxon>
        <taxon>Streptomyces</taxon>
    </lineage>
</organism>
<evidence type="ECO:0000313" key="6">
    <source>
        <dbReference type="Proteomes" id="UP000502665"/>
    </source>
</evidence>
<keyword evidence="6" id="KW-1185">Reference proteome</keyword>
<proteinExistence type="inferred from homology"/>
<dbReference type="GO" id="GO:0010181">
    <property type="term" value="F:FMN binding"/>
    <property type="evidence" value="ECO:0007669"/>
    <property type="project" value="InterPro"/>
</dbReference>
<dbReference type="PANTHER" id="PTHR30466:SF11">
    <property type="entry name" value="FLAVIN-DEPENDENT MONOOXYGENASE, REDUCTASE SUBUNIT HSAB"/>
    <property type="match status" value="1"/>
</dbReference>
<dbReference type="Pfam" id="PF01613">
    <property type="entry name" value="Flavin_Reduct"/>
    <property type="match status" value="1"/>
</dbReference>
<dbReference type="SMART" id="SM00903">
    <property type="entry name" value="Flavin_Reduct"/>
    <property type="match status" value="1"/>
</dbReference>
<dbReference type="InterPro" id="IPR012349">
    <property type="entry name" value="Split_barrel_FMN-bd"/>
</dbReference>
<accession>A0A6M4WXJ1</accession>
<sequence length="208" mass="22306">MSDGAAHSRTANADPDTNTEADANTDVDTKSDAIDGRRFRDVLGNFPTSVVAITTTDAEGRPHGMIVGTFTSVSLDPPLVSFLADRSSTTLRTIRAAGRFCANALAGDQERLSRKLAAGPARERFADTAWQASPLGDPVLDGVVAWVDCTVVQTVEIGDHLLVVGRVRDLRVESMKTPLLFFRGGYGDYLSSAALLLDRLVGWDEIGR</sequence>
<dbReference type="RefSeq" id="WP_171400582.1">
    <property type="nucleotide sequence ID" value="NZ_CP049838.1"/>
</dbReference>
<evidence type="ECO:0000313" key="5">
    <source>
        <dbReference type="EMBL" id="QJT05260.1"/>
    </source>
</evidence>
<evidence type="ECO:0000256" key="1">
    <source>
        <dbReference type="ARBA" id="ARBA00008898"/>
    </source>
</evidence>
<dbReference type="InterPro" id="IPR002563">
    <property type="entry name" value="Flavin_Rdtase-like_dom"/>
</dbReference>
<feature type="region of interest" description="Disordered" evidence="3">
    <location>
        <begin position="1"/>
        <end position="28"/>
    </location>
</feature>
<dbReference type="EMBL" id="CP049838">
    <property type="protein sequence ID" value="QJT05260.1"/>
    <property type="molecule type" value="Genomic_DNA"/>
</dbReference>